<reference evidence="5" key="1">
    <citation type="journal article" date="2011" name="Proc. Natl. Acad. Sci. U.S.A.">
        <title>Obligate biotrophy features unraveled by the genomic analysis of rust fungi.</title>
        <authorList>
            <person name="Duplessis S."/>
            <person name="Cuomo C.A."/>
            <person name="Lin Y.-C."/>
            <person name="Aerts A."/>
            <person name="Tisserant E."/>
            <person name="Veneault-Fourrey C."/>
            <person name="Joly D.L."/>
            <person name="Hacquard S."/>
            <person name="Amselem J."/>
            <person name="Cantarel B.L."/>
            <person name="Chiu R."/>
            <person name="Coutinho P.M."/>
            <person name="Feau N."/>
            <person name="Field M."/>
            <person name="Frey P."/>
            <person name="Gelhaye E."/>
            <person name="Goldberg J."/>
            <person name="Grabherr M.G."/>
            <person name="Kodira C.D."/>
            <person name="Kohler A."/>
            <person name="Kuees U."/>
            <person name="Lindquist E.A."/>
            <person name="Lucas S.M."/>
            <person name="Mago R."/>
            <person name="Mauceli E."/>
            <person name="Morin E."/>
            <person name="Murat C."/>
            <person name="Pangilinan J.L."/>
            <person name="Park R."/>
            <person name="Pearson M."/>
            <person name="Quesneville H."/>
            <person name="Rouhier N."/>
            <person name="Sakthikumar S."/>
            <person name="Salamov A.A."/>
            <person name="Schmutz J."/>
            <person name="Selles B."/>
            <person name="Shapiro H."/>
            <person name="Tanguay P."/>
            <person name="Tuskan G.A."/>
            <person name="Henrissat B."/>
            <person name="Van de Peer Y."/>
            <person name="Rouze P."/>
            <person name="Ellis J.G."/>
            <person name="Dodds P.N."/>
            <person name="Schein J.E."/>
            <person name="Zhong S."/>
            <person name="Hamelin R.C."/>
            <person name="Grigoriev I.V."/>
            <person name="Szabo L.J."/>
            <person name="Martin F."/>
        </authorList>
    </citation>
    <scope>NUCLEOTIDE SEQUENCE [LARGE SCALE GENOMIC DNA]</scope>
    <source>
        <strain evidence="5">98AG31 / pathotype 3-4-7</strain>
    </source>
</reference>
<name>F4R8P5_MELLP</name>
<dbReference type="GO" id="GO:0008810">
    <property type="term" value="F:cellulase activity"/>
    <property type="evidence" value="ECO:0007669"/>
    <property type="project" value="InterPro"/>
</dbReference>
<dbReference type="EMBL" id="GL883093">
    <property type="protein sequence ID" value="EGG11080.1"/>
    <property type="molecule type" value="Genomic_DNA"/>
</dbReference>
<keyword evidence="2 4" id="KW-0378">Hydrolase</keyword>
<evidence type="ECO:0000256" key="1">
    <source>
        <dbReference type="ARBA" id="ARBA00005519"/>
    </source>
</evidence>
<dbReference type="InterPro" id="IPR013319">
    <property type="entry name" value="GH11/12"/>
</dbReference>
<keyword evidence="3" id="KW-0732">Signal</keyword>
<dbReference type="Gene3D" id="2.60.120.180">
    <property type="match status" value="1"/>
</dbReference>
<dbReference type="PANTHER" id="PTHR34002">
    <property type="entry name" value="BLR1656 PROTEIN"/>
    <property type="match status" value="1"/>
</dbReference>
<dbReference type="Pfam" id="PF01670">
    <property type="entry name" value="Glyco_hydro_12"/>
    <property type="match status" value="1"/>
</dbReference>
<gene>
    <name evidence="4" type="ORF">MELLADRAFT_92501</name>
</gene>
<dbReference type="InterPro" id="IPR002594">
    <property type="entry name" value="GH12"/>
</dbReference>
<comment type="similarity">
    <text evidence="1 2">Belongs to the glycosyl hydrolase 12 (cellulase H) family.</text>
</comment>
<dbReference type="GO" id="GO:0000272">
    <property type="term" value="P:polysaccharide catabolic process"/>
    <property type="evidence" value="ECO:0007669"/>
    <property type="project" value="UniProtKB-KW"/>
</dbReference>
<keyword evidence="2" id="KW-0119">Carbohydrate metabolism</keyword>
<sequence length="303" mass="34170">MFSSATSLSLFVLFLSFTSTLGSSLTPVSKKSVKRSLAKRNPGPWYFEYYKPMSGASEATLLEPKYILENMIYNSGMTVGKQTTQLLEWKADMVHWRNDLDIANQPATENVPKSYAFVGMVSDMNQPITAYRSIPVEYYWQRTNSQPTKANVCLDFVISLTNNKNPDHELMLWLEKEGGQKPIGYGGKTVRVENLYGRSWTLYEGPNKSNNNVMVRTLVPDEDFSGSFIGDAREWLMKLVELKRFPASAYVSVANMGMEAFWGKSHFEARSKMNFLWSGNNFQAGYTPPGFKKPTPGSSVPGF</sequence>
<dbReference type="VEuPathDB" id="FungiDB:MELLADRAFT_92501"/>
<evidence type="ECO:0000256" key="2">
    <source>
        <dbReference type="RuleBase" id="RU361163"/>
    </source>
</evidence>
<dbReference type="AlphaFoldDB" id="F4R8P5"/>
<organism evidence="5">
    <name type="scientific">Melampsora larici-populina (strain 98AG31 / pathotype 3-4-7)</name>
    <name type="common">Poplar leaf rust fungus</name>
    <dbReference type="NCBI Taxonomy" id="747676"/>
    <lineage>
        <taxon>Eukaryota</taxon>
        <taxon>Fungi</taxon>
        <taxon>Dikarya</taxon>
        <taxon>Basidiomycota</taxon>
        <taxon>Pucciniomycotina</taxon>
        <taxon>Pucciniomycetes</taxon>
        <taxon>Pucciniales</taxon>
        <taxon>Melampsoraceae</taxon>
        <taxon>Melampsora</taxon>
    </lineage>
</organism>
<proteinExistence type="inferred from homology"/>
<feature type="signal peptide" evidence="3">
    <location>
        <begin position="1"/>
        <end position="22"/>
    </location>
</feature>
<dbReference type="SUPFAM" id="SSF49899">
    <property type="entry name" value="Concanavalin A-like lectins/glucanases"/>
    <property type="match status" value="1"/>
</dbReference>
<keyword evidence="2" id="KW-0624">Polysaccharide degradation</keyword>
<dbReference type="HOGENOM" id="CLU_079947_0_0_1"/>
<evidence type="ECO:0000313" key="4">
    <source>
        <dbReference type="EMBL" id="EGG11080.1"/>
    </source>
</evidence>
<protein>
    <submittedName>
        <fullName evidence="4">Family 12 glycoside hydrolase</fullName>
    </submittedName>
</protein>
<feature type="chain" id="PRO_5003317386" evidence="3">
    <location>
        <begin position="23"/>
        <end position="303"/>
    </location>
</feature>
<evidence type="ECO:0000313" key="5">
    <source>
        <dbReference type="Proteomes" id="UP000001072"/>
    </source>
</evidence>
<dbReference type="InParanoid" id="F4R8P5"/>
<dbReference type="OrthoDB" id="89349at2759"/>
<dbReference type="KEGG" id="mlr:MELLADRAFT_92501"/>
<accession>F4R8P5</accession>
<dbReference type="RefSeq" id="XP_007405682.1">
    <property type="nucleotide sequence ID" value="XM_007405620.1"/>
</dbReference>
<dbReference type="STRING" id="747676.F4R8P5"/>
<dbReference type="PANTHER" id="PTHR34002:SF9">
    <property type="entry name" value="XYLOGLUCAN-SPECIFIC ENDO-BETA-1,4-GLUCANASE A"/>
    <property type="match status" value="1"/>
</dbReference>
<keyword evidence="2" id="KW-0326">Glycosidase</keyword>
<dbReference type="InterPro" id="IPR013320">
    <property type="entry name" value="ConA-like_dom_sf"/>
</dbReference>
<evidence type="ECO:0000256" key="3">
    <source>
        <dbReference type="SAM" id="SignalP"/>
    </source>
</evidence>
<keyword evidence="5" id="KW-1185">Reference proteome</keyword>
<dbReference type="Proteomes" id="UP000001072">
    <property type="component" value="Unassembled WGS sequence"/>
</dbReference>
<dbReference type="GeneID" id="18936269"/>
<dbReference type="eggNOG" id="ENOG502QWKP">
    <property type="taxonomic scope" value="Eukaryota"/>
</dbReference>